<proteinExistence type="predicted"/>
<protein>
    <submittedName>
        <fullName evidence="2">Uncharacterized protein</fullName>
    </submittedName>
</protein>
<feature type="transmembrane region" description="Helical" evidence="1">
    <location>
        <begin position="36"/>
        <end position="53"/>
    </location>
</feature>
<keyword evidence="1" id="KW-0472">Membrane</keyword>
<keyword evidence="3" id="KW-1185">Reference proteome</keyword>
<evidence type="ECO:0000256" key="1">
    <source>
        <dbReference type="SAM" id="Phobius"/>
    </source>
</evidence>
<feature type="transmembrane region" description="Helical" evidence="1">
    <location>
        <begin position="7"/>
        <end position="30"/>
    </location>
</feature>
<feature type="transmembrane region" description="Helical" evidence="1">
    <location>
        <begin position="181"/>
        <end position="200"/>
    </location>
</feature>
<comment type="caution">
    <text evidence="2">The sequence shown here is derived from an EMBL/GenBank/DDBJ whole genome shotgun (WGS) entry which is preliminary data.</text>
</comment>
<organism evidence="2 3">
    <name type="scientific">Candidatus Mcinerneyibacterium aminivorans</name>
    <dbReference type="NCBI Taxonomy" id="2703815"/>
    <lineage>
        <taxon>Bacteria</taxon>
        <taxon>Candidatus Macinerneyibacteriota</taxon>
        <taxon>Candidatus Mcinerneyibacteria</taxon>
        <taxon>Candidatus Mcinerneyibacteriales</taxon>
        <taxon>Candidatus Mcinerneyibacteriaceae</taxon>
        <taxon>Candidatus Mcinerneyibacterium</taxon>
    </lineage>
</organism>
<dbReference type="AlphaFoldDB" id="A0A5D0MEI2"/>
<keyword evidence="1" id="KW-1133">Transmembrane helix</keyword>
<evidence type="ECO:0000313" key="3">
    <source>
        <dbReference type="Proteomes" id="UP000324143"/>
    </source>
</evidence>
<evidence type="ECO:0000313" key="2">
    <source>
        <dbReference type="EMBL" id="TYB32077.1"/>
    </source>
</evidence>
<keyword evidence="1" id="KW-0812">Transmembrane</keyword>
<sequence>MVKKIIVLIGIFILLFGSIGFIIEISSYFSSSDYDIFGMVLSVIFIVAGYLVFKFGKNKDKKIDKEKNDIAKLKNKKKNKFHVKIISILGIIFSITNIVIALLIIFSGGVFISSLFGGSESGWGILGFGISFIGILILAYSVLKLTGYIKLFKFKHTGYVLVMIVEIFTAASGVILIFSGYWILFILPFIWSLFVIIYLYRKKTFFRKNI</sequence>
<name>A0A5D0MEI2_9BACT</name>
<feature type="transmembrane region" description="Helical" evidence="1">
    <location>
        <begin position="157"/>
        <end position="175"/>
    </location>
</feature>
<accession>A0A5D0MEI2</accession>
<gene>
    <name evidence="2" type="ORF">FXF47_00855</name>
</gene>
<dbReference type="EMBL" id="VSIX01000005">
    <property type="protein sequence ID" value="TYB32077.1"/>
    <property type="molecule type" value="Genomic_DNA"/>
</dbReference>
<feature type="transmembrane region" description="Helical" evidence="1">
    <location>
        <begin position="122"/>
        <end position="145"/>
    </location>
</feature>
<reference evidence="2" key="1">
    <citation type="submission" date="2019-08" db="EMBL/GenBank/DDBJ databases">
        <title>Genomic characterization of a novel candidate phylum (ARYD3) from a high temperature, high salinity tertiary oil reservoir in north central Oklahoma, USA.</title>
        <authorList>
            <person name="Youssef N.H."/>
            <person name="Yadav A."/>
            <person name="Elshahed M.S."/>
        </authorList>
    </citation>
    <scope>NUCLEOTIDE SEQUENCE [LARGE SCALE GENOMIC DNA]</scope>
    <source>
        <strain evidence="2">ARYD3</strain>
    </source>
</reference>
<feature type="transmembrane region" description="Helical" evidence="1">
    <location>
        <begin position="85"/>
        <end position="116"/>
    </location>
</feature>
<dbReference type="Proteomes" id="UP000324143">
    <property type="component" value="Unassembled WGS sequence"/>
</dbReference>